<evidence type="ECO:0000313" key="2">
    <source>
        <dbReference type="Proteomes" id="UP000317650"/>
    </source>
</evidence>
<reference evidence="1 2" key="1">
    <citation type="journal article" date="2019" name="Nat. Plants">
        <title>Genome sequencing of Musa balbisiana reveals subgenome evolution and function divergence in polyploid bananas.</title>
        <authorList>
            <person name="Yao X."/>
        </authorList>
    </citation>
    <scope>NUCLEOTIDE SEQUENCE [LARGE SCALE GENOMIC DNA]</scope>
    <source>
        <strain evidence="2">cv. DH-PKW</strain>
        <tissue evidence="1">Leaves</tissue>
    </source>
</reference>
<keyword evidence="2" id="KW-1185">Reference proteome</keyword>
<accession>A0A4S8JIZ1</accession>
<dbReference type="AlphaFoldDB" id="A0A4S8JIZ1"/>
<proteinExistence type="predicted"/>
<dbReference type="EMBL" id="PYDT01000004">
    <property type="protein sequence ID" value="THU62048.1"/>
    <property type="molecule type" value="Genomic_DNA"/>
</dbReference>
<protein>
    <submittedName>
        <fullName evidence="1">Uncharacterized protein</fullName>
    </submittedName>
</protein>
<dbReference type="Proteomes" id="UP000317650">
    <property type="component" value="Chromosome 1"/>
</dbReference>
<evidence type="ECO:0000313" key="1">
    <source>
        <dbReference type="EMBL" id="THU62048.1"/>
    </source>
</evidence>
<organism evidence="1 2">
    <name type="scientific">Musa balbisiana</name>
    <name type="common">Banana</name>
    <dbReference type="NCBI Taxonomy" id="52838"/>
    <lineage>
        <taxon>Eukaryota</taxon>
        <taxon>Viridiplantae</taxon>
        <taxon>Streptophyta</taxon>
        <taxon>Embryophyta</taxon>
        <taxon>Tracheophyta</taxon>
        <taxon>Spermatophyta</taxon>
        <taxon>Magnoliopsida</taxon>
        <taxon>Liliopsida</taxon>
        <taxon>Zingiberales</taxon>
        <taxon>Musaceae</taxon>
        <taxon>Musa</taxon>
    </lineage>
</organism>
<gene>
    <name evidence="1" type="ORF">C4D60_Mb01t01050</name>
</gene>
<comment type="caution">
    <text evidence="1">The sequence shown here is derived from an EMBL/GenBank/DDBJ whole genome shotgun (WGS) entry which is preliminary data.</text>
</comment>
<name>A0A4S8JIZ1_MUSBA</name>
<sequence length="114" mass="12446">MNGAAIAGRGEEKVFTPTWSKSLIVLVTFGIVPSPPSTLSPTPLSSKCTTPRIAYFVEILTFGYLDEKLIDTNLMKFLGLYPSALSRYLEFASAFSTSLAPFTAKRSLSMRAKD</sequence>